<keyword evidence="2" id="KW-1185">Reference proteome</keyword>
<name>A0A1Y2MAT7_EPING</name>
<protein>
    <submittedName>
        <fullName evidence="1">Uncharacterized protein</fullName>
    </submittedName>
</protein>
<dbReference type="EMBL" id="KZ107839">
    <property type="protein sequence ID" value="OSS52587.1"/>
    <property type="molecule type" value="Genomic_DNA"/>
</dbReference>
<organism evidence="1 2">
    <name type="scientific">Epicoccum nigrum</name>
    <name type="common">Soil fungus</name>
    <name type="synonym">Epicoccum purpurascens</name>
    <dbReference type="NCBI Taxonomy" id="105696"/>
    <lineage>
        <taxon>Eukaryota</taxon>
        <taxon>Fungi</taxon>
        <taxon>Dikarya</taxon>
        <taxon>Ascomycota</taxon>
        <taxon>Pezizomycotina</taxon>
        <taxon>Dothideomycetes</taxon>
        <taxon>Pleosporomycetidae</taxon>
        <taxon>Pleosporales</taxon>
        <taxon>Pleosporineae</taxon>
        <taxon>Didymellaceae</taxon>
        <taxon>Epicoccum</taxon>
    </lineage>
</organism>
<proteinExistence type="predicted"/>
<dbReference type="InParanoid" id="A0A1Y2MAT7"/>
<dbReference type="AlphaFoldDB" id="A0A1Y2MAT7"/>
<evidence type="ECO:0000313" key="2">
    <source>
        <dbReference type="Proteomes" id="UP000193240"/>
    </source>
</evidence>
<accession>A0A1Y2MAT7</accession>
<dbReference type="STRING" id="105696.A0A1Y2MAT7"/>
<sequence>MSCLAYERIRVRLAWNPDSKLGFIVYRCTYTSDDDWRRFMEFLDKTVHQSLVDAELGDVLDRLEWNVQEDVSLEEASFDTVRRKFQEWNKSGAEPNNLEFSRRHACIMVNKSILDRTLEYIAKHPDGKFDLWGFARVYLVSAKDGGPNDDICGGPFGNPYTDPISEIPDSKLLKGHVEDEFEWLSSSDARLFGVPPSLEYFRYAKPTLDPNFHAYTSSSELLSFFGGDVYRSYASDALSFMVNGQNYRAHWPIIMAIYFLPCIEHVPWSSALI</sequence>
<gene>
    <name evidence="1" type="ORF">B5807_02545</name>
</gene>
<evidence type="ECO:0000313" key="1">
    <source>
        <dbReference type="EMBL" id="OSS52587.1"/>
    </source>
</evidence>
<reference evidence="1 2" key="1">
    <citation type="journal article" date="2017" name="Genome Announc.">
        <title>Genome sequence of the saprophytic ascomycete Epicoccum nigrum ICMP 19927 strain isolated from New Zealand.</title>
        <authorList>
            <person name="Fokin M."/>
            <person name="Fleetwood D."/>
            <person name="Weir B.S."/>
            <person name="Villas-Boas S.G."/>
        </authorList>
    </citation>
    <scope>NUCLEOTIDE SEQUENCE [LARGE SCALE GENOMIC DNA]</scope>
    <source>
        <strain evidence="1 2">ICMP 19927</strain>
    </source>
</reference>
<dbReference type="Proteomes" id="UP000193240">
    <property type="component" value="Unassembled WGS sequence"/>
</dbReference>